<dbReference type="InterPro" id="IPR051815">
    <property type="entry name" value="Molybdate_resp_trans_reg"/>
</dbReference>
<dbReference type="Pfam" id="PF00126">
    <property type="entry name" value="HTH_1"/>
    <property type="match status" value="1"/>
</dbReference>
<accession>A0A841R6Q1</accession>
<dbReference type="Proteomes" id="UP000587760">
    <property type="component" value="Unassembled WGS sequence"/>
</dbReference>
<dbReference type="Gene3D" id="1.10.10.10">
    <property type="entry name" value="Winged helix-like DNA-binding domain superfamily/Winged helix DNA-binding domain"/>
    <property type="match status" value="1"/>
</dbReference>
<dbReference type="InterPro" id="IPR036390">
    <property type="entry name" value="WH_DNA-bd_sf"/>
</dbReference>
<dbReference type="AlphaFoldDB" id="A0A841R6Q1"/>
<sequence length="121" mass="13942">MEKKLKLKVRIYIEDEKKNSFMGIGVLWLLEGIENCGSIRQAAGEMNMSYTKAHQILKNLEESLGETILQRHKGGNERSGTSLTGFGKTFLKSYRKFNEKVVSDTQMEFDRFLKEMEIESV</sequence>
<dbReference type="PANTHER" id="PTHR30432:SF1">
    <property type="entry name" value="DNA-BINDING TRANSCRIPTIONAL DUAL REGULATOR MODE"/>
    <property type="match status" value="1"/>
</dbReference>
<dbReference type="PANTHER" id="PTHR30432">
    <property type="entry name" value="TRANSCRIPTIONAL REGULATOR MODE"/>
    <property type="match status" value="1"/>
</dbReference>
<proteinExistence type="predicted"/>
<dbReference type="RefSeq" id="WP_184742824.1">
    <property type="nucleotide sequence ID" value="NZ_JACHGJ010000001.1"/>
</dbReference>
<feature type="domain" description="HTH lysR-type" evidence="1">
    <location>
        <begin position="33"/>
        <end position="87"/>
    </location>
</feature>
<comment type="caution">
    <text evidence="2">The sequence shown here is derived from an EMBL/GenBank/DDBJ whole genome shotgun (WGS) entry which is preliminary data.</text>
</comment>
<protein>
    <submittedName>
        <fullName evidence="2">Molybdate transport system regulatory protein</fullName>
    </submittedName>
</protein>
<dbReference type="EMBL" id="JACHGJ010000001">
    <property type="protein sequence ID" value="MBB6478720.1"/>
    <property type="molecule type" value="Genomic_DNA"/>
</dbReference>
<dbReference type="GO" id="GO:0003700">
    <property type="term" value="F:DNA-binding transcription factor activity"/>
    <property type="evidence" value="ECO:0007669"/>
    <property type="project" value="InterPro"/>
</dbReference>
<name>A0A841R6Q1_9SPIO</name>
<dbReference type="InterPro" id="IPR036388">
    <property type="entry name" value="WH-like_DNA-bd_sf"/>
</dbReference>
<evidence type="ECO:0000259" key="1">
    <source>
        <dbReference type="Pfam" id="PF00126"/>
    </source>
</evidence>
<dbReference type="InterPro" id="IPR000847">
    <property type="entry name" value="LysR_HTH_N"/>
</dbReference>
<evidence type="ECO:0000313" key="3">
    <source>
        <dbReference type="Proteomes" id="UP000587760"/>
    </source>
</evidence>
<dbReference type="SUPFAM" id="SSF46785">
    <property type="entry name" value="Winged helix' DNA-binding domain"/>
    <property type="match status" value="1"/>
</dbReference>
<keyword evidence="3" id="KW-1185">Reference proteome</keyword>
<evidence type="ECO:0000313" key="2">
    <source>
        <dbReference type="EMBL" id="MBB6478720.1"/>
    </source>
</evidence>
<gene>
    <name evidence="2" type="ORF">HNR50_000353</name>
</gene>
<reference evidence="2 3" key="1">
    <citation type="submission" date="2020-08" db="EMBL/GenBank/DDBJ databases">
        <title>Genomic Encyclopedia of Type Strains, Phase IV (KMG-IV): sequencing the most valuable type-strain genomes for metagenomic binning, comparative biology and taxonomic classification.</title>
        <authorList>
            <person name="Goeker M."/>
        </authorList>
    </citation>
    <scope>NUCLEOTIDE SEQUENCE [LARGE SCALE GENOMIC DNA]</scope>
    <source>
        <strain evidence="2 3">DSM 2461</strain>
    </source>
</reference>
<organism evidence="2 3">
    <name type="scientific">Spirochaeta isovalerica</name>
    <dbReference type="NCBI Taxonomy" id="150"/>
    <lineage>
        <taxon>Bacteria</taxon>
        <taxon>Pseudomonadati</taxon>
        <taxon>Spirochaetota</taxon>
        <taxon>Spirochaetia</taxon>
        <taxon>Spirochaetales</taxon>
        <taxon>Spirochaetaceae</taxon>
        <taxon>Spirochaeta</taxon>
    </lineage>
</organism>